<feature type="transmembrane region" description="Helical" evidence="1">
    <location>
        <begin position="134"/>
        <end position="153"/>
    </location>
</feature>
<dbReference type="SUPFAM" id="SSF48317">
    <property type="entry name" value="Acid phosphatase/Vanadium-dependent haloperoxidase"/>
    <property type="match status" value="1"/>
</dbReference>
<dbReference type="InterPro" id="IPR036938">
    <property type="entry name" value="PAP2/HPO_sf"/>
</dbReference>
<comment type="caution">
    <text evidence="3">The sequence shown here is derived from an EMBL/GenBank/DDBJ whole genome shotgun (WGS) entry which is preliminary data.</text>
</comment>
<dbReference type="EMBL" id="JBHTJM010000006">
    <property type="protein sequence ID" value="MFD0963414.1"/>
    <property type="molecule type" value="Genomic_DNA"/>
</dbReference>
<keyword evidence="4" id="KW-1185">Reference proteome</keyword>
<name>A0ABW3I0N4_9FLAO</name>
<feature type="transmembrane region" description="Helical" evidence="1">
    <location>
        <begin position="106"/>
        <end position="127"/>
    </location>
</feature>
<dbReference type="RefSeq" id="WP_377714105.1">
    <property type="nucleotide sequence ID" value="NZ_JBHTJM010000006.1"/>
</dbReference>
<feature type="transmembrane region" description="Helical" evidence="1">
    <location>
        <begin position="27"/>
        <end position="48"/>
    </location>
</feature>
<organism evidence="3 4">
    <name type="scientific">Pseudofulvibacter geojedonensis</name>
    <dbReference type="NCBI Taxonomy" id="1123758"/>
    <lineage>
        <taxon>Bacteria</taxon>
        <taxon>Pseudomonadati</taxon>
        <taxon>Bacteroidota</taxon>
        <taxon>Flavobacteriia</taxon>
        <taxon>Flavobacteriales</taxon>
        <taxon>Flavobacteriaceae</taxon>
        <taxon>Pseudofulvibacter</taxon>
    </lineage>
</organism>
<accession>A0ABW3I0N4</accession>
<evidence type="ECO:0000313" key="4">
    <source>
        <dbReference type="Proteomes" id="UP001596997"/>
    </source>
</evidence>
<dbReference type="Gene3D" id="1.20.144.10">
    <property type="entry name" value="Phosphatidic acid phosphatase type 2/haloperoxidase"/>
    <property type="match status" value="1"/>
</dbReference>
<proteinExistence type="predicted"/>
<sequence length="182" mass="21174">MLESLLELDVYLLQIFNNWGNEKIDPFWLFVTKIWVWVPFLIVLFLLGLKKTPSKNRIPIVLGLLIMLVIVLGLTELIKQLVERLRPCNNVLLEGLFREPIHLTDYSFFSGHTATSVSIAFYFIAFFRKIFQPVYIVIIWAFLFSFSRLYLAAHFPSDILTGAVVGFFIAKLIVKLVTRRFN</sequence>
<dbReference type="PANTHER" id="PTHR14969">
    <property type="entry name" value="SPHINGOSINE-1-PHOSPHATE PHOSPHOHYDROLASE"/>
    <property type="match status" value="1"/>
</dbReference>
<dbReference type="Pfam" id="PF01569">
    <property type="entry name" value="PAP2"/>
    <property type="match status" value="1"/>
</dbReference>
<feature type="domain" description="Phosphatidic acid phosphatase type 2/haloperoxidase" evidence="2">
    <location>
        <begin position="60"/>
        <end position="174"/>
    </location>
</feature>
<evidence type="ECO:0000259" key="2">
    <source>
        <dbReference type="SMART" id="SM00014"/>
    </source>
</evidence>
<dbReference type="SMART" id="SM00014">
    <property type="entry name" value="acidPPc"/>
    <property type="match status" value="1"/>
</dbReference>
<gene>
    <name evidence="3" type="ORF">ACFQ1O_05325</name>
</gene>
<evidence type="ECO:0000313" key="3">
    <source>
        <dbReference type="EMBL" id="MFD0963414.1"/>
    </source>
</evidence>
<dbReference type="InterPro" id="IPR000326">
    <property type="entry name" value="PAP2/HPO"/>
</dbReference>
<keyword evidence="1" id="KW-0812">Transmembrane</keyword>
<dbReference type="Proteomes" id="UP001596997">
    <property type="component" value="Unassembled WGS sequence"/>
</dbReference>
<feature type="transmembrane region" description="Helical" evidence="1">
    <location>
        <begin position="60"/>
        <end position="78"/>
    </location>
</feature>
<reference evidence="4" key="1">
    <citation type="journal article" date="2019" name="Int. J. Syst. Evol. Microbiol.">
        <title>The Global Catalogue of Microorganisms (GCM) 10K type strain sequencing project: providing services to taxonomists for standard genome sequencing and annotation.</title>
        <authorList>
            <consortium name="The Broad Institute Genomics Platform"/>
            <consortium name="The Broad Institute Genome Sequencing Center for Infectious Disease"/>
            <person name="Wu L."/>
            <person name="Ma J."/>
        </authorList>
    </citation>
    <scope>NUCLEOTIDE SEQUENCE [LARGE SCALE GENOMIC DNA]</scope>
    <source>
        <strain evidence="4">CCUG 62114</strain>
    </source>
</reference>
<feature type="transmembrane region" description="Helical" evidence="1">
    <location>
        <begin position="159"/>
        <end position="178"/>
    </location>
</feature>
<dbReference type="PANTHER" id="PTHR14969:SF13">
    <property type="entry name" value="AT30094P"/>
    <property type="match status" value="1"/>
</dbReference>
<protein>
    <submittedName>
        <fullName evidence="3">Phosphatase PAP2 family protein</fullName>
    </submittedName>
</protein>
<evidence type="ECO:0000256" key="1">
    <source>
        <dbReference type="SAM" id="Phobius"/>
    </source>
</evidence>
<keyword evidence="1" id="KW-1133">Transmembrane helix</keyword>
<keyword evidence="1" id="KW-0472">Membrane</keyword>